<evidence type="ECO:0000313" key="2">
    <source>
        <dbReference type="Proteomes" id="UP000234456"/>
    </source>
</evidence>
<accession>A0A2N4TJE9</accession>
<evidence type="ECO:0000313" key="1">
    <source>
        <dbReference type="EMBL" id="PLC39833.1"/>
    </source>
</evidence>
<proteinExistence type="predicted"/>
<sequence length="154" mass="16982">MMFSGQLKKGLHLRWGRTLSPFDADGGVIALSAEALGGRLSDGSAALMATDGSTRIALFFAGLWQGVMRLPLYIGTSFGIFSRNLRRYAVEIDAAHRLAKSLVVLPPLEKADLTVCSTWEKSKSPIGAECEGGPFRKLNSYIRYKTFDRERYCD</sequence>
<dbReference type="Proteomes" id="UP000234456">
    <property type="component" value="Unassembled WGS sequence"/>
</dbReference>
<dbReference type="AlphaFoldDB" id="A0A2N4TJE9"/>
<organism evidence="1 2">
    <name type="scientific">Ralstonia pickettii</name>
    <name type="common">Burkholderia pickettii</name>
    <dbReference type="NCBI Taxonomy" id="329"/>
    <lineage>
        <taxon>Bacteria</taxon>
        <taxon>Pseudomonadati</taxon>
        <taxon>Pseudomonadota</taxon>
        <taxon>Betaproteobacteria</taxon>
        <taxon>Burkholderiales</taxon>
        <taxon>Burkholderiaceae</taxon>
        <taxon>Ralstonia</taxon>
    </lineage>
</organism>
<gene>
    <name evidence="1" type="ORF">C0Q88_25865</name>
</gene>
<dbReference type="EMBL" id="PKQE01000010">
    <property type="protein sequence ID" value="PLC39833.1"/>
    <property type="molecule type" value="Genomic_DNA"/>
</dbReference>
<reference evidence="1 2" key="1">
    <citation type="submission" date="2017-12" db="EMBL/GenBank/DDBJ databases">
        <title>Draft genome sequence of Ralstonia pickettii 52.</title>
        <authorList>
            <person name="Zheng B."/>
        </authorList>
    </citation>
    <scope>NUCLEOTIDE SEQUENCE [LARGE SCALE GENOMIC DNA]</scope>
    <source>
        <strain evidence="1 2">52</strain>
    </source>
</reference>
<name>A0A2N4TJE9_RALPI</name>
<protein>
    <submittedName>
        <fullName evidence="1">Uncharacterized protein</fullName>
    </submittedName>
</protein>
<comment type="caution">
    <text evidence="1">The sequence shown here is derived from an EMBL/GenBank/DDBJ whole genome shotgun (WGS) entry which is preliminary data.</text>
</comment>